<evidence type="ECO:0000313" key="2">
    <source>
        <dbReference type="Proteomes" id="UP001175271"/>
    </source>
</evidence>
<accession>A0AA39HNZ6</accession>
<reference evidence="1" key="1">
    <citation type="submission" date="2023-06" db="EMBL/GenBank/DDBJ databases">
        <title>Genomic analysis of the entomopathogenic nematode Steinernema hermaphroditum.</title>
        <authorList>
            <person name="Schwarz E.M."/>
            <person name="Heppert J.K."/>
            <person name="Baniya A."/>
            <person name="Schwartz H.T."/>
            <person name="Tan C.-H."/>
            <person name="Antoshechkin I."/>
            <person name="Sternberg P.W."/>
            <person name="Goodrich-Blair H."/>
            <person name="Dillman A.R."/>
        </authorList>
    </citation>
    <scope>NUCLEOTIDE SEQUENCE</scope>
    <source>
        <strain evidence="1">PS9179</strain>
        <tissue evidence="1">Whole animal</tissue>
    </source>
</reference>
<name>A0AA39HNZ6_9BILA</name>
<dbReference type="AlphaFoldDB" id="A0AA39HNZ6"/>
<sequence length="154" mass="18111">MRFEHCVLYVCFSEGLCLLLEPGGSEFDISDYFSSTYNRNFRLPPLDFVDLLTIGQRQHQWVLHLSPTKGDNKRRATTDHKMAERFWNVLFLSLEGSFLQIRKSMQLFQLVRGFLQELLCGSEAFRRQPRRFSGAFATLPQQSYLFSSNYLPRR</sequence>
<protein>
    <submittedName>
        <fullName evidence="1">Uncharacterized protein</fullName>
    </submittedName>
</protein>
<gene>
    <name evidence="1" type="ORF">QR680_004522</name>
</gene>
<dbReference type="Proteomes" id="UP001175271">
    <property type="component" value="Unassembled WGS sequence"/>
</dbReference>
<dbReference type="EMBL" id="JAUCMV010000003">
    <property type="protein sequence ID" value="KAK0409402.1"/>
    <property type="molecule type" value="Genomic_DNA"/>
</dbReference>
<evidence type="ECO:0000313" key="1">
    <source>
        <dbReference type="EMBL" id="KAK0409402.1"/>
    </source>
</evidence>
<keyword evidence="2" id="KW-1185">Reference proteome</keyword>
<organism evidence="1 2">
    <name type="scientific">Steinernema hermaphroditum</name>
    <dbReference type="NCBI Taxonomy" id="289476"/>
    <lineage>
        <taxon>Eukaryota</taxon>
        <taxon>Metazoa</taxon>
        <taxon>Ecdysozoa</taxon>
        <taxon>Nematoda</taxon>
        <taxon>Chromadorea</taxon>
        <taxon>Rhabditida</taxon>
        <taxon>Tylenchina</taxon>
        <taxon>Panagrolaimomorpha</taxon>
        <taxon>Strongyloidoidea</taxon>
        <taxon>Steinernematidae</taxon>
        <taxon>Steinernema</taxon>
    </lineage>
</organism>
<comment type="caution">
    <text evidence="1">The sequence shown here is derived from an EMBL/GenBank/DDBJ whole genome shotgun (WGS) entry which is preliminary data.</text>
</comment>
<proteinExistence type="predicted"/>